<evidence type="ECO:0000313" key="3">
    <source>
        <dbReference type="EMBL" id="WKN37893.1"/>
    </source>
</evidence>
<dbReference type="AlphaFoldDB" id="A0AA49GQY0"/>
<evidence type="ECO:0000259" key="2">
    <source>
        <dbReference type="Pfam" id="PF14848"/>
    </source>
</evidence>
<organism evidence="3">
    <name type="scientific">Roseihalotalea indica</name>
    <dbReference type="NCBI Taxonomy" id="2867963"/>
    <lineage>
        <taxon>Bacteria</taxon>
        <taxon>Pseudomonadati</taxon>
        <taxon>Bacteroidota</taxon>
        <taxon>Cytophagia</taxon>
        <taxon>Cytophagales</taxon>
        <taxon>Catalimonadaceae</taxon>
        <taxon>Roseihalotalea</taxon>
    </lineage>
</organism>
<dbReference type="Pfam" id="PF14848">
    <property type="entry name" value="HU-DNA_bdg"/>
    <property type="match status" value="1"/>
</dbReference>
<reference evidence="3" key="2">
    <citation type="journal article" date="2024" name="Antonie Van Leeuwenhoek">
        <title>Roseihalotalea indica gen. nov., sp. nov., a halophilic Bacteroidetes from mesopelagic Southwest Indian Ocean with higher carbohydrate metabolic potential.</title>
        <authorList>
            <person name="Chen B."/>
            <person name="Zhang M."/>
            <person name="Lin D."/>
            <person name="Ye J."/>
            <person name="Tang K."/>
        </authorList>
    </citation>
    <scope>NUCLEOTIDE SEQUENCE</scope>
    <source>
        <strain evidence="3">TK19036</strain>
    </source>
</reference>
<proteinExistence type="predicted"/>
<evidence type="ECO:0000259" key="1">
    <source>
        <dbReference type="Pfam" id="PF14734"/>
    </source>
</evidence>
<protein>
    <submittedName>
        <fullName evidence="3">DUF4469 domain-containing protein</fullName>
    </submittedName>
</protein>
<gene>
    <name evidence="3" type="ORF">K4G66_04120</name>
</gene>
<reference evidence="3" key="1">
    <citation type="journal article" date="2023" name="Comput. Struct. Biotechnol. J.">
        <title>Discovery of a novel marine Bacteroidetes with a rich repertoire of carbohydrate-active enzymes.</title>
        <authorList>
            <person name="Chen B."/>
            <person name="Liu G."/>
            <person name="Chen Q."/>
            <person name="Wang H."/>
            <person name="Liu L."/>
            <person name="Tang K."/>
        </authorList>
    </citation>
    <scope>NUCLEOTIDE SEQUENCE</scope>
    <source>
        <strain evidence="3">TK19036</strain>
    </source>
</reference>
<accession>A0AA49GQY0</accession>
<dbReference type="Gene3D" id="2.70.50.70">
    <property type="match status" value="1"/>
</dbReference>
<sequence length="236" mass="26603">MAIRYALYPDTFRKDKPDGAFVARVHHSNTCDQKMLVELIVSRNRTLPPALVESVLEEYATVVEYALSEGMRISTPLVKIQASIQGKFAEYDERRYPEQQPIVLKALPGKRLKKLTGKLKAERVDPKHPCPAPTHLEDIFSDTKDQRITARGVLRLRGRRLKFDPEDPRQGIFLIPEEGENIRIATAITNIPSQLLFQAPNNLPSGTYQLQVRAIVGNSTVLRQGMLPYSLTATQS</sequence>
<dbReference type="InterPro" id="IPR027824">
    <property type="entry name" value="DUF4469"/>
</dbReference>
<name>A0AA49GQY0_9BACT</name>
<dbReference type="InterPro" id="IPR049893">
    <property type="entry name" value="Bvu_2165-like_IHF-HU-DNA_bdg"/>
</dbReference>
<dbReference type="Pfam" id="PF14734">
    <property type="entry name" value="DUF4469"/>
    <property type="match status" value="1"/>
</dbReference>
<feature type="domain" description="DUF4469" evidence="1">
    <location>
        <begin position="135"/>
        <end position="221"/>
    </location>
</feature>
<feature type="domain" description="Bvu-2165-like IHF-HU-like DNA-binding" evidence="2">
    <location>
        <begin position="4"/>
        <end position="123"/>
    </location>
</feature>
<dbReference type="EMBL" id="CP120682">
    <property type="protein sequence ID" value="WKN37893.1"/>
    <property type="molecule type" value="Genomic_DNA"/>
</dbReference>